<evidence type="ECO:0000256" key="1">
    <source>
        <dbReference type="SAM" id="MobiDB-lite"/>
    </source>
</evidence>
<protein>
    <submittedName>
        <fullName evidence="2">Uncharacterized protein</fullName>
    </submittedName>
</protein>
<dbReference type="EMBL" id="GBXM01085660">
    <property type="protein sequence ID" value="JAH22917.1"/>
    <property type="molecule type" value="Transcribed_RNA"/>
</dbReference>
<proteinExistence type="predicted"/>
<feature type="region of interest" description="Disordered" evidence="1">
    <location>
        <begin position="1"/>
        <end position="34"/>
    </location>
</feature>
<organism evidence="2">
    <name type="scientific">Anguilla anguilla</name>
    <name type="common">European freshwater eel</name>
    <name type="synonym">Muraena anguilla</name>
    <dbReference type="NCBI Taxonomy" id="7936"/>
    <lineage>
        <taxon>Eukaryota</taxon>
        <taxon>Metazoa</taxon>
        <taxon>Chordata</taxon>
        <taxon>Craniata</taxon>
        <taxon>Vertebrata</taxon>
        <taxon>Euteleostomi</taxon>
        <taxon>Actinopterygii</taxon>
        <taxon>Neopterygii</taxon>
        <taxon>Teleostei</taxon>
        <taxon>Anguilliformes</taxon>
        <taxon>Anguillidae</taxon>
        <taxon>Anguilla</taxon>
    </lineage>
</organism>
<dbReference type="AlphaFoldDB" id="A0A0E9R2E0"/>
<reference evidence="2" key="1">
    <citation type="submission" date="2014-11" db="EMBL/GenBank/DDBJ databases">
        <authorList>
            <person name="Amaro Gonzalez C."/>
        </authorList>
    </citation>
    <scope>NUCLEOTIDE SEQUENCE</scope>
</reference>
<sequence>MKRKAELALFPISNQQTFPPHLRRGKGSEQRERE</sequence>
<accession>A0A0E9R2E0</accession>
<reference evidence="2" key="2">
    <citation type="journal article" date="2015" name="Fish Shellfish Immunol.">
        <title>Early steps in the European eel (Anguilla anguilla)-Vibrio vulnificus interaction in the gills: Role of the RtxA13 toxin.</title>
        <authorList>
            <person name="Callol A."/>
            <person name="Pajuelo D."/>
            <person name="Ebbesson L."/>
            <person name="Teles M."/>
            <person name="MacKenzie S."/>
            <person name="Amaro C."/>
        </authorList>
    </citation>
    <scope>NUCLEOTIDE SEQUENCE</scope>
</reference>
<evidence type="ECO:0000313" key="2">
    <source>
        <dbReference type="EMBL" id="JAH22917.1"/>
    </source>
</evidence>
<name>A0A0E9R2E0_ANGAN</name>